<protein>
    <submittedName>
        <fullName evidence="1">Uncharacterized protein</fullName>
    </submittedName>
</protein>
<dbReference type="Proteomes" id="UP001497700">
    <property type="component" value="Unassembled WGS sequence"/>
</dbReference>
<keyword evidence="2" id="KW-1185">Reference proteome</keyword>
<reference evidence="1 2" key="1">
    <citation type="journal article" date="2022" name="New Phytol.">
        <title>Ecological generalism drives hyperdiversity of secondary metabolite gene clusters in xylarialean endophytes.</title>
        <authorList>
            <person name="Franco M.E.E."/>
            <person name="Wisecaver J.H."/>
            <person name="Arnold A.E."/>
            <person name="Ju Y.M."/>
            <person name="Slot J.C."/>
            <person name="Ahrendt S."/>
            <person name="Moore L.P."/>
            <person name="Eastman K.E."/>
            <person name="Scott K."/>
            <person name="Konkel Z."/>
            <person name="Mondo S.J."/>
            <person name="Kuo A."/>
            <person name="Hayes R.D."/>
            <person name="Haridas S."/>
            <person name="Andreopoulos B."/>
            <person name="Riley R."/>
            <person name="LaButti K."/>
            <person name="Pangilinan J."/>
            <person name="Lipzen A."/>
            <person name="Amirebrahimi M."/>
            <person name="Yan J."/>
            <person name="Adam C."/>
            <person name="Keymanesh K."/>
            <person name="Ng V."/>
            <person name="Louie K."/>
            <person name="Northen T."/>
            <person name="Drula E."/>
            <person name="Henrissat B."/>
            <person name="Hsieh H.M."/>
            <person name="Youens-Clark K."/>
            <person name="Lutzoni F."/>
            <person name="Miadlikowska J."/>
            <person name="Eastwood D.C."/>
            <person name="Hamelin R.C."/>
            <person name="Grigoriev I.V."/>
            <person name="U'Ren J.M."/>
        </authorList>
    </citation>
    <scope>NUCLEOTIDE SEQUENCE [LARGE SCALE GENOMIC DNA]</scope>
    <source>
        <strain evidence="1 2">CBS 119005</strain>
    </source>
</reference>
<evidence type="ECO:0000313" key="2">
    <source>
        <dbReference type="Proteomes" id="UP001497700"/>
    </source>
</evidence>
<dbReference type="EMBL" id="MU393634">
    <property type="protein sequence ID" value="KAI4859437.1"/>
    <property type="molecule type" value="Genomic_DNA"/>
</dbReference>
<sequence length="312" mass="32716">MFSFTNLFLVTCASSVTIASSLRARANNENVVLADCTGPQNTGDLASEVAYFTGAPDGSPDDISVVTTGSHQSWANRTTSALFSDTGVTFTAVLRESGEAGDYAGTGNNGYGNFTCWQMTSTYLYSHNSRNCFAVYDCNHLGAPVSLPSASASASTTPTASTSSSATASSTPVASSGLSVGAIVGLSVGVAVGVLILVGIAALLVWRHWRSNRQARAAAEFKGKGPHSRLPEMPKPMNPIWQGPGARELETPQVYHELPNDCHPVEAHGDAIRGELDGTPPRVELHSHDLPPRYENETGVSPGAYGNFKGPI</sequence>
<organism evidence="1 2">
    <name type="scientific">Hypoxylon rubiginosum</name>
    <dbReference type="NCBI Taxonomy" id="110542"/>
    <lineage>
        <taxon>Eukaryota</taxon>
        <taxon>Fungi</taxon>
        <taxon>Dikarya</taxon>
        <taxon>Ascomycota</taxon>
        <taxon>Pezizomycotina</taxon>
        <taxon>Sordariomycetes</taxon>
        <taxon>Xylariomycetidae</taxon>
        <taxon>Xylariales</taxon>
        <taxon>Hypoxylaceae</taxon>
        <taxon>Hypoxylon</taxon>
    </lineage>
</organism>
<proteinExistence type="predicted"/>
<comment type="caution">
    <text evidence="1">The sequence shown here is derived from an EMBL/GenBank/DDBJ whole genome shotgun (WGS) entry which is preliminary data.</text>
</comment>
<name>A0ACB9YJR2_9PEZI</name>
<accession>A0ACB9YJR2</accession>
<gene>
    <name evidence="1" type="ORF">F4820DRAFT_166752</name>
</gene>
<evidence type="ECO:0000313" key="1">
    <source>
        <dbReference type="EMBL" id="KAI4859437.1"/>
    </source>
</evidence>